<evidence type="ECO:0000313" key="2">
    <source>
        <dbReference type="Proteomes" id="UP000298030"/>
    </source>
</evidence>
<keyword evidence="2" id="KW-1185">Reference proteome</keyword>
<gene>
    <name evidence="1" type="ORF">FA13DRAFT_1722489</name>
</gene>
<comment type="caution">
    <text evidence="1">The sequence shown here is derived from an EMBL/GenBank/DDBJ whole genome shotgun (WGS) entry which is preliminary data.</text>
</comment>
<dbReference type="Proteomes" id="UP000298030">
    <property type="component" value="Unassembled WGS sequence"/>
</dbReference>
<reference evidence="1 2" key="1">
    <citation type="journal article" date="2019" name="Nat. Ecol. Evol.">
        <title>Megaphylogeny resolves global patterns of mushroom evolution.</title>
        <authorList>
            <person name="Varga T."/>
            <person name="Krizsan K."/>
            <person name="Foldi C."/>
            <person name="Dima B."/>
            <person name="Sanchez-Garcia M."/>
            <person name="Sanchez-Ramirez S."/>
            <person name="Szollosi G.J."/>
            <person name="Szarkandi J.G."/>
            <person name="Papp V."/>
            <person name="Albert L."/>
            <person name="Andreopoulos W."/>
            <person name="Angelini C."/>
            <person name="Antonin V."/>
            <person name="Barry K.W."/>
            <person name="Bougher N.L."/>
            <person name="Buchanan P."/>
            <person name="Buyck B."/>
            <person name="Bense V."/>
            <person name="Catcheside P."/>
            <person name="Chovatia M."/>
            <person name="Cooper J."/>
            <person name="Damon W."/>
            <person name="Desjardin D."/>
            <person name="Finy P."/>
            <person name="Geml J."/>
            <person name="Haridas S."/>
            <person name="Hughes K."/>
            <person name="Justo A."/>
            <person name="Karasinski D."/>
            <person name="Kautmanova I."/>
            <person name="Kiss B."/>
            <person name="Kocsube S."/>
            <person name="Kotiranta H."/>
            <person name="LaButti K.M."/>
            <person name="Lechner B.E."/>
            <person name="Liimatainen K."/>
            <person name="Lipzen A."/>
            <person name="Lukacs Z."/>
            <person name="Mihaltcheva S."/>
            <person name="Morgado L.N."/>
            <person name="Niskanen T."/>
            <person name="Noordeloos M.E."/>
            <person name="Ohm R.A."/>
            <person name="Ortiz-Santana B."/>
            <person name="Ovrebo C."/>
            <person name="Racz N."/>
            <person name="Riley R."/>
            <person name="Savchenko A."/>
            <person name="Shiryaev A."/>
            <person name="Soop K."/>
            <person name="Spirin V."/>
            <person name="Szebenyi C."/>
            <person name="Tomsovsky M."/>
            <person name="Tulloss R.E."/>
            <person name="Uehling J."/>
            <person name="Grigoriev I.V."/>
            <person name="Vagvolgyi C."/>
            <person name="Papp T."/>
            <person name="Martin F.M."/>
            <person name="Miettinen O."/>
            <person name="Hibbett D.S."/>
            <person name="Nagy L.G."/>
        </authorList>
    </citation>
    <scope>NUCLEOTIDE SEQUENCE [LARGE SCALE GENOMIC DNA]</scope>
    <source>
        <strain evidence="1 2">FP101781</strain>
    </source>
</reference>
<proteinExistence type="predicted"/>
<dbReference type="AlphaFoldDB" id="A0A4Y7RKX9"/>
<dbReference type="EMBL" id="QPFP01000501">
    <property type="protein sequence ID" value="TEB09513.1"/>
    <property type="molecule type" value="Genomic_DNA"/>
</dbReference>
<sequence length="486" mass="53972">MGTKRGSGFWTKFLALFLPPPPKRCSCKCRAYRRIKWSKLNVMRHVRPISPQILRKAEEGDLDALRNLGRFLRPKHLTADTLRIAFKHLTTHTAPVVSKRNRLGHAAMAAHGRAKLAYEALKTRSSSAITHPAACLGRRQKATPVNAKGAPQSSTAQKIANDKIGLSNIATSALRRETSIGKEEEQILGYDARDTLPVFDFTQVDALEKRSHTETYPDQEQCWNGSFGQTYLKDRLWTVVTTFRSGSVPAGWRLVQGIFPPLGKDQSIELLVLLKPVGAGYRTAYCMARQPGRLVHSRTEVSRVDRDGGASLGLIYVGNGGAASEGWLVQRTRELRRRGVVGVRDDGALTGRSGWCRGRGSCVGGVVLAGDKGAPSERGWMRENHRRGVIGVWDKVALLEGCRRAHFYVKDRGALLEGCRRLGFYVNKKGALSEGCRRLDFYVNDMGAPSEGWRRLHFYVNDMGDPSEGWGRLDFYVNDRGALLEG</sequence>
<name>A0A4Y7RKX9_COPMI</name>
<accession>A0A4Y7RKX9</accession>
<protein>
    <submittedName>
        <fullName evidence="1">Uncharacterized protein</fullName>
    </submittedName>
</protein>
<organism evidence="1 2">
    <name type="scientific">Coprinellus micaceus</name>
    <name type="common">Glistening ink-cap mushroom</name>
    <name type="synonym">Coprinus micaceus</name>
    <dbReference type="NCBI Taxonomy" id="71717"/>
    <lineage>
        <taxon>Eukaryota</taxon>
        <taxon>Fungi</taxon>
        <taxon>Dikarya</taxon>
        <taxon>Basidiomycota</taxon>
        <taxon>Agaricomycotina</taxon>
        <taxon>Agaricomycetes</taxon>
        <taxon>Agaricomycetidae</taxon>
        <taxon>Agaricales</taxon>
        <taxon>Agaricineae</taxon>
        <taxon>Psathyrellaceae</taxon>
        <taxon>Coprinellus</taxon>
    </lineage>
</organism>
<evidence type="ECO:0000313" key="1">
    <source>
        <dbReference type="EMBL" id="TEB09513.1"/>
    </source>
</evidence>